<dbReference type="FunFam" id="3.30.70.270:FF:000001">
    <property type="entry name" value="Diguanylate cyclase domain protein"/>
    <property type="match status" value="1"/>
</dbReference>
<dbReference type="Gene3D" id="3.30.70.270">
    <property type="match status" value="1"/>
</dbReference>
<dbReference type="InterPro" id="IPR000160">
    <property type="entry name" value="GGDEF_dom"/>
</dbReference>
<sequence length="586" mass="66225">MKQFQFEYTSIGKLKRELDKINQWRRSKVTSCVLFEFYAEDIERSQIELACEIIDQEVPDALYMGCSTNGNIIEGGLSSSPIGVVCTIFEFPSTRVKLMHYVLTEDCALDVVADFKKQLVKYPWVKAVSMLVTIRGMSMTPFCDAFTDVDPDIEIFGGGAFNPDLNNDEACVFSKVRGYTEKGVVFLLLGGEDLNVMSTFITGWKPLGREFKVTKADGCILQELDDRPAYDAYYKYLNIPNNEHFFSNTLEFPFFYRHHGIDILRAPIASNEDGSLTMTSDIEKDVSARIAYGDPWTILESIQKDGKKIAEFQPEQIKIFSCAARRTYWGDDEISKETFPFQSIASTSGFYTSSEFLKTDGYLNQHNVTLVVAALREGPKDLNVHFEMQNEQFAGKVSMINRLATFIDAATVELEKANRKLTEMAITDSMTKLLNRGEIQRRIKESVKVFEETGEKFSLLMYDIDFFKQVNDACGHKEGDAVILKLADVSRRAIKDHAPEASIGRWGGEEFMILLPGIQAERAKLLAEVIRTSFAAVDFTVAHHKTISLGVTEVCENDSSDKILMRVDNALYKAKKQGRNQIVVMR</sequence>
<reference evidence="4 5" key="1">
    <citation type="submission" date="2017-11" db="EMBL/GenBank/DDBJ databases">
        <title>Animal gut microbial communities from fecal samples from Wisconsin, USA.</title>
        <authorList>
            <person name="Neumann A."/>
        </authorList>
    </citation>
    <scope>NUCLEOTIDE SEQUENCE [LARGE SCALE GENOMIC DNA]</scope>
    <source>
        <strain evidence="4 5">UWS3</strain>
    </source>
</reference>
<dbReference type="Pfam" id="PF00990">
    <property type="entry name" value="GGDEF"/>
    <property type="match status" value="1"/>
</dbReference>
<evidence type="ECO:0000313" key="4">
    <source>
        <dbReference type="EMBL" id="PJJ41189.1"/>
    </source>
</evidence>
<proteinExistence type="predicted"/>
<dbReference type="OrthoDB" id="9804955at2"/>
<comment type="caution">
    <text evidence="4">The sequence shown here is derived from an EMBL/GenBank/DDBJ whole genome shotgun (WGS) entry which is preliminary data.</text>
</comment>
<gene>
    <name evidence="4" type="ORF">BGX16_1147</name>
</gene>
<evidence type="ECO:0000313" key="5">
    <source>
        <dbReference type="Proteomes" id="UP000231134"/>
    </source>
</evidence>
<accession>A0A2M9A662</accession>
<dbReference type="InterPro" id="IPR029787">
    <property type="entry name" value="Nucleotide_cyclase"/>
</dbReference>
<comment type="catalytic activity">
    <reaction evidence="2">
        <text>2 GTP = 3',3'-c-di-GMP + 2 diphosphate</text>
        <dbReference type="Rhea" id="RHEA:24898"/>
        <dbReference type="ChEBI" id="CHEBI:33019"/>
        <dbReference type="ChEBI" id="CHEBI:37565"/>
        <dbReference type="ChEBI" id="CHEBI:58805"/>
        <dbReference type="EC" id="2.7.7.65"/>
    </reaction>
</comment>
<protein>
    <recommendedName>
        <fullName evidence="1">diguanylate cyclase</fullName>
        <ecNumber evidence="1">2.7.7.65</ecNumber>
    </recommendedName>
</protein>
<dbReference type="InterPro" id="IPR013702">
    <property type="entry name" value="FIST_domain_N"/>
</dbReference>
<dbReference type="SMART" id="SM01204">
    <property type="entry name" value="FIST_C"/>
    <property type="match status" value="1"/>
</dbReference>
<name>A0A2M9A662_9BACT</name>
<dbReference type="Pfam" id="PF10442">
    <property type="entry name" value="FIST_C"/>
    <property type="match status" value="1"/>
</dbReference>
<evidence type="ECO:0000256" key="1">
    <source>
        <dbReference type="ARBA" id="ARBA00012528"/>
    </source>
</evidence>
<dbReference type="InterPro" id="IPR043128">
    <property type="entry name" value="Rev_trsase/Diguanyl_cyclase"/>
</dbReference>
<dbReference type="SUPFAM" id="SSF55073">
    <property type="entry name" value="Nucleotide cyclase"/>
    <property type="match status" value="1"/>
</dbReference>
<dbReference type="SMART" id="SM00267">
    <property type="entry name" value="GGDEF"/>
    <property type="match status" value="1"/>
</dbReference>
<dbReference type="GO" id="GO:0005886">
    <property type="term" value="C:plasma membrane"/>
    <property type="evidence" value="ECO:0007669"/>
    <property type="project" value="TreeGrafter"/>
</dbReference>
<dbReference type="AlphaFoldDB" id="A0A2M9A662"/>
<dbReference type="GO" id="GO:1902201">
    <property type="term" value="P:negative regulation of bacterial-type flagellum-dependent cell motility"/>
    <property type="evidence" value="ECO:0007669"/>
    <property type="project" value="TreeGrafter"/>
</dbReference>
<dbReference type="SMART" id="SM00897">
    <property type="entry name" value="FIST"/>
    <property type="match status" value="1"/>
</dbReference>
<evidence type="ECO:0000259" key="3">
    <source>
        <dbReference type="PROSITE" id="PS50887"/>
    </source>
</evidence>
<dbReference type="EMBL" id="PGEX01000001">
    <property type="protein sequence ID" value="PJJ41189.1"/>
    <property type="molecule type" value="Genomic_DNA"/>
</dbReference>
<dbReference type="NCBIfam" id="TIGR00254">
    <property type="entry name" value="GGDEF"/>
    <property type="match status" value="1"/>
</dbReference>
<dbReference type="PANTHER" id="PTHR45138">
    <property type="entry name" value="REGULATORY COMPONENTS OF SENSORY TRANSDUCTION SYSTEM"/>
    <property type="match status" value="1"/>
</dbReference>
<keyword evidence="5" id="KW-1185">Reference proteome</keyword>
<dbReference type="GO" id="GO:0043709">
    <property type="term" value="P:cell adhesion involved in single-species biofilm formation"/>
    <property type="evidence" value="ECO:0007669"/>
    <property type="project" value="TreeGrafter"/>
</dbReference>
<dbReference type="CDD" id="cd01949">
    <property type="entry name" value="GGDEF"/>
    <property type="match status" value="1"/>
</dbReference>
<dbReference type="PROSITE" id="PS50887">
    <property type="entry name" value="GGDEF"/>
    <property type="match status" value="1"/>
</dbReference>
<feature type="domain" description="GGDEF" evidence="3">
    <location>
        <begin position="455"/>
        <end position="586"/>
    </location>
</feature>
<organism evidence="4 5">
    <name type="scientific">Hallerella succinigenes</name>
    <dbReference type="NCBI Taxonomy" id="1896222"/>
    <lineage>
        <taxon>Bacteria</taxon>
        <taxon>Pseudomonadati</taxon>
        <taxon>Fibrobacterota</taxon>
        <taxon>Fibrobacteria</taxon>
        <taxon>Fibrobacterales</taxon>
        <taxon>Fibrobacteraceae</taxon>
        <taxon>Hallerella</taxon>
    </lineage>
</organism>
<dbReference type="Pfam" id="PF08495">
    <property type="entry name" value="FIST"/>
    <property type="match status" value="1"/>
</dbReference>
<dbReference type="PANTHER" id="PTHR45138:SF9">
    <property type="entry name" value="DIGUANYLATE CYCLASE DGCM-RELATED"/>
    <property type="match status" value="1"/>
</dbReference>
<dbReference type="InterPro" id="IPR019494">
    <property type="entry name" value="FIST_C"/>
</dbReference>
<evidence type="ECO:0000256" key="2">
    <source>
        <dbReference type="ARBA" id="ARBA00034247"/>
    </source>
</evidence>
<dbReference type="Proteomes" id="UP000231134">
    <property type="component" value="Unassembled WGS sequence"/>
</dbReference>
<dbReference type="RefSeq" id="WP_100425185.1">
    <property type="nucleotide sequence ID" value="NZ_PGEX01000001.1"/>
</dbReference>
<dbReference type="GO" id="GO:0052621">
    <property type="term" value="F:diguanylate cyclase activity"/>
    <property type="evidence" value="ECO:0007669"/>
    <property type="project" value="UniProtKB-EC"/>
</dbReference>
<dbReference type="EC" id="2.7.7.65" evidence="1"/>
<dbReference type="InterPro" id="IPR050469">
    <property type="entry name" value="Diguanylate_Cyclase"/>
</dbReference>